<dbReference type="Proteomes" id="UP000186039">
    <property type="component" value="Unassembled WGS sequence"/>
</dbReference>
<protein>
    <submittedName>
        <fullName evidence="1">Uncharacterized protein</fullName>
    </submittedName>
</protein>
<name>A0ABX3FPF5_9VIBR</name>
<gene>
    <name evidence="1" type="ORF">BIY20_19960</name>
</gene>
<dbReference type="RefSeq" id="WP_075713395.1">
    <property type="nucleotide sequence ID" value="NZ_AP019655.1"/>
</dbReference>
<evidence type="ECO:0000313" key="2">
    <source>
        <dbReference type="Proteomes" id="UP000186039"/>
    </source>
</evidence>
<sequence length="60" mass="6702">MSTMVATPTQRTVKTNSVTALQPAALASHFFFEKDERKLRARDVSLDSQAYSPKGGEYEH</sequence>
<keyword evidence="2" id="KW-1185">Reference proteome</keyword>
<accession>A0ABX3FPF5</accession>
<reference evidence="1 2" key="1">
    <citation type="submission" date="2016-09" db="EMBL/GenBank/DDBJ databases">
        <title>Genomic Taxonomy of the Vibrionaceae.</title>
        <authorList>
            <person name="Gonzalez-Castillo A."/>
            <person name="Gomez-Gil B."/>
            <person name="Enciso-Ibarra K."/>
        </authorList>
    </citation>
    <scope>NUCLEOTIDE SEQUENCE [LARGE SCALE GENOMIC DNA]</scope>
    <source>
        <strain evidence="1 2">CAIM 1902</strain>
    </source>
</reference>
<proteinExistence type="predicted"/>
<organism evidence="1 2">
    <name type="scientific">Vibrio panuliri</name>
    <dbReference type="NCBI Taxonomy" id="1381081"/>
    <lineage>
        <taxon>Bacteria</taxon>
        <taxon>Pseudomonadati</taxon>
        <taxon>Pseudomonadota</taxon>
        <taxon>Gammaproteobacteria</taxon>
        <taxon>Vibrionales</taxon>
        <taxon>Vibrionaceae</taxon>
        <taxon>Vibrio</taxon>
    </lineage>
</organism>
<comment type="caution">
    <text evidence="1">The sequence shown here is derived from an EMBL/GenBank/DDBJ whole genome shotgun (WGS) entry which is preliminary data.</text>
</comment>
<dbReference type="EMBL" id="MJMH01000035">
    <property type="protein sequence ID" value="OLQ96125.1"/>
    <property type="molecule type" value="Genomic_DNA"/>
</dbReference>
<evidence type="ECO:0000313" key="1">
    <source>
        <dbReference type="EMBL" id="OLQ96125.1"/>
    </source>
</evidence>